<evidence type="ECO:0000256" key="5">
    <source>
        <dbReference type="ARBA" id="ARBA00022692"/>
    </source>
</evidence>
<evidence type="ECO:0000256" key="8">
    <source>
        <dbReference type="RuleBase" id="RU000477"/>
    </source>
</evidence>
<comment type="caution">
    <text evidence="10">The sequence shown here is derived from an EMBL/GenBank/DDBJ whole genome shotgun (WGS) entry which is preliminary data.</text>
</comment>
<protein>
    <recommendedName>
        <fullName evidence="12">Aquaporin</fullName>
    </recommendedName>
</protein>
<dbReference type="PROSITE" id="PS00221">
    <property type="entry name" value="MIP"/>
    <property type="match status" value="1"/>
</dbReference>
<dbReference type="Proteomes" id="UP001178507">
    <property type="component" value="Unassembled WGS sequence"/>
</dbReference>
<dbReference type="Pfam" id="PF00230">
    <property type="entry name" value="MIP"/>
    <property type="match status" value="1"/>
</dbReference>
<gene>
    <name evidence="10" type="ORF">EVOR1521_LOCUS23045</name>
</gene>
<keyword evidence="4" id="KW-1003">Cell membrane</keyword>
<comment type="subcellular location">
    <subcellularLocation>
        <location evidence="1">Cell membrane</location>
        <topology evidence="1">Multi-pass membrane protein</topology>
    </subcellularLocation>
</comment>
<keyword evidence="5 8" id="KW-0812">Transmembrane</keyword>
<reference evidence="10" key="1">
    <citation type="submission" date="2023-08" db="EMBL/GenBank/DDBJ databases">
        <authorList>
            <person name="Chen Y."/>
            <person name="Shah S."/>
            <person name="Dougan E. K."/>
            <person name="Thang M."/>
            <person name="Chan C."/>
        </authorList>
    </citation>
    <scope>NUCLEOTIDE SEQUENCE</scope>
</reference>
<dbReference type="InterPro" id="IPR022357">
    <property type="entry name" value="MIP_CS"/>
</dbReference>
<keyword evidence="3 8" id="KW-0813">Transport</keyword>
<dbReference type="PANTHER" id="PTHR19139">
    <property type="entry name" value="AQUAPORIN TRANSPORTER"/>
    <property type="match status" value="1"/>
</dbReference>
<keyword evidence="11" id="KW-1185">Reference proteome</keyword>
<evidence type="ECO:0000256" key="9">
    <source>
        <dbReference type="SAM" id="Phobius"/>
    </source>
</evidence>
<dbReference type="PRINTS" id="PR00783">
    <property type="entry name" value="MINTRINSICP"/>
</dbReference>
<accession>A0AA36J4K5</accession>
<evidence type="ECO:0000313" key="11">
    <source>
        <dbReference type="Proteomes" id="UP001178507"/>
    </source>
</evidence>
<feature type="transmembrane region" description="Helical" evidence="9">
    <location>
        <begin position="63"/>
        <end position="82"/>
    </location>
</feature>
<feature type="transmembrane region" description="Helical" evidence="9">
    <location>
        <begin position="229"/>
        <end position="252"/>
    </location>
</feature>
<dbReference type="AlphaFoldDB" id="A0AA36J4K5"/>
<evidence type="ECO:0008006" key="12">
    <source>
        <dbReference type="Google" id="ProtNLM"/>
    </source>
</evidence>
<dbReference type="InterPro" id="IPR023271">
    <property type="entry name" value="Aquaporin-like"/>
</dbReference>
<sequence>MSASEPAQKASTHMQDGHDTVDRDTVFANYKSVFSRQFAVSLAVEFIGTMFFQILGGSAAKDMGAFVNAFALAVWIYVAANISGGHLNPAVSFSTCVCGFYPLLHTIIYVILQICGAICGAWALSGLVPGASAGMGDGGPGCFDSTVISSELTGKQVFWWECLMTFTLISCVYACGVAKPGHGSHTPLAVGLSLFACAASGGQYTGGALNPARVLGPFVVFDCGEDWAGLYVGAQALAAVFAMSVFAFVSGLGPLNPRMSKNALGLSWPEAMFLWITGSPPSRMQVTGKENISDFRVQIKNYHRDKNVRSEGEKKNGVASWLEGLVGIKQFKHLEGDSESSEIA</sequence>
<evidence type="ECO:0000313" key="10">
    <source>
        <dbReference type="EMBL" id="CAJ1399528.1"/>
    </source>
</evidence>
<evidence type="ECO:0000256" key="3">
    <source>
        <dbReference type="ARBA" id="ARBA00022448"/>
    </source>
</evidence>
<dbReference type="SUPFAM" id="SSF81338">
    <property type="entry name" value="Aquaporin-like"/>
    <property type="match status" value="1"/>
</dbReference>
<dbReference type="PANTHER" id="PTHR19139:SF199">
    <property type="entry name" value="MIP17260P"/>
    <property type="match status" value="1"/>
</dbReference>
<comment type="similarity">
    <text evidence="2 8">Belongs to the MIP/aquaporin (TC 1.A.8) family.</text>
</comment>
<evidence type="ECO:0000256" key="7">
    <source>
        <dbReference type="ARBA" id="ARBA00023136"/>
    </source>
</evidence>
<dbReference type="InterPro" id="IPR000425">
    <property type="entry name" value="MIP"/>
</dbReference>
<feature type="transmembrane region" description="Helical" evidence="9">
    <location>
        <begin position="188"/>
        <end position="209"/>
    </location>
</feature>
<dbReference type="GO" id="GO:0005886">
    <property type="term" value="C:plasma membrane"/>
    <property type="evidence" value="ECO:0007669"/>
    <property type="project" value="UniProtKB-SubCell"/>
</dbReference>
<keyword evidence="6 9" id="KW-1133">Transmembrane helix</keyword>
<dbReference type="GO" id="GO:0015250">
    <property type="term" value="F:water channel activity"/>
    <property type="evidence" value="ECO:0007669"/>
    <property type="project" value="TreeGrafter"/>
</dbReference>
<evidence type="ECO:0000256" key="1">
    <source>
        <dbReference type="ARBA" id="ARBA00004651"/>
    </source>
</evidence>
<proteinExistence type="inferred from homology"/>
<keyword evidence="7 9" id="KW-0472">Membrane</keyword>
<evidence type="ECO:0000256" key="6">
    <source>
        <dbReference type="ARBA" id="ARBA00022989"/>
    </source>
</evidence>
<feature type="transmembrane region" description="Helical" evidence="9">
    <location>
        <begin position="103"/>
        <end position="124"/>
    </location>
</feature>
<dbReference type="Gene3D" id="1.20.1080.10">
    <property type="entry name" value="Glycerol uptake facilitator protein"/>
    <property type="match status" value="1"/>
</dbReference>
<evidence type="ECO:0000256" key="2">
    <source>
        <dbReference type="ARBA" id="ARBA00006175"/>
    </source>
</evidence>
<organism evidence="10 11">
    <name type="scientific">Effrenium voratum</name>
    <dbReference type="NCBI Taxonomy" id="2562239"/>
    <lineage>
        <taxon>Eukaryota</taxon>
        <taxon>Sar</taxon>
        <taxon>Alveolata</taxon>
        <taxon>Dinophyceae</taxon>
        <taxon>Suessiales</taxon>
        <taxon>Symbiodiniaceae</taxon>
        <taxon>Effrenium</taxon>
    </lineage>
</organism>
<name>A0AA36J4K5_9DINO</name>
<dbReference type="EMBL" id="CAUJNA010003339">
    <property type="protein sequence ID" value="CAJ1399528.1"/>
    <property type="molecule type" value="Genomic_DNA"/>
</dbReference>
<feature type="transmembrane region" description="Helical" evidence="9">
    <location>
        <begin position="38"/>
        <end position="57"/>
    </location>
</feature>
<feature type="transmembrane region" description="Helical" evidence="9">
    <location>
        <begin position="157"/>
        <end position="176"/>
    </location>
</feature>
<evidence type="ECO:0000256" key="4">
    <source>
        <dbReference type="ARBA" id="ARBA00022475"/>
    </source>
</evidence>
<dbReference type="InterPro" id="IPR034294">
    <property type="entry name" value="Aquaporin_transptr"/>
</dbReference>